<dbReference type="PANTHER" id="PTHR45398">
    <property type="match status" value="1"/>
</dbReference>
<feature type="non-terminal residue" evidence="1">
    <location>
        <position position="169"/>
    </location>
</feature>
<dbReference type="PANTHER" id="PTHR45398:SF1">
    <property type="entry name" value="ENZYME, PUTATIVE (JCVI)-RELATED"/>
    <property type="match status" value="1"/>
</dbReference>
<dbReference type="EMBL" id="WWCW01000138">
    <property type="protein sequence ID" value="MYM90746.1"/>
    <property type="molecule type" value="Genomic_DNA"/>
</dbReference>
<evidence type="ECO:0000313" key="1">
    <source>
        <dbReference type="EMBL" id="MYM90746.1"/>
    </source>
</evidence>
<dbReference type="SUPFAM" id="SSF52777">
    <property type="entry name" value="CoA-dependent acyltransferases"/>
    <property type="match status" value="2"/>
</dbReference>
<protein>
    <submittedName>
        <fullName evidence="1">Uncharacterized protein</fullName>
    </submittedName>
</protein>
<proteinExistence type="predicted"/>
<accession>A0A845GC08</accession>
<reference evidence="1 2" key="1">
    <citation type="submission" date="2020-01" db="EMBL/GenBank/DDBJ databases">
        <title>Novel species isolated from a subtropical stream in China.</title>
        <authorList>
            <person name="Lu H."/>
        </authorList>
    </citation>
    <scope>NUCLEOTIDE SEQUENCE [LARGE SCALE GENOMIC DNA]</scope>
    <source>
        <strain evidence="1 2">FT82W</strain>
    </source>
</reference>
<dbReference type="AlphaFoldDB" id="A0A845GC08"/>
<name>A0A845GC08_9BURK</name>
<dbReference type="RefSeq" id="WP_161099483.1">
    <property type="nucleotide sequence ID" value="NZ_WWCW01000138.1"/>
</dbReference>
<dbReference type="InterPro" id="IPR023213">
    <property type="entry name" value="CAT-like_dom_sf"/>
</dbReference>
<sequence length="169" mass="17939">MGYGLLRYATPPELRPGLVFAGPPEIGFNYMGQFDAELGGGFRLADESTGATLGGTLRRPELIDVEAAVVGGRLALSIGYGERIHARATVQRLADALRAALAGPPAPSHDRAILDAAKIDAARVEAVLPLSPLQEGMVFHALSGDRLSYLQQFAFTLRGALDHERFATA</sequence>
<evidence type="ECO:0000313" key="2">
    <source>
        <dbReference type="Proteomes" id="UP000470302"/>
    </source>
</evidence>
<comment type="caution">
    <text evidence="1">The sequence shown here is derived from an EMBL/GenBank/DDBJ whole genome shotgun (WGS) entry which is preliminary data.</text>
</comment>
<organism evidence="1 2">
    <name type="scientific">Duganella vulcania</name>
    <dbReference type="NCBI Taxonomy" id="2692166"/>
    <lineage>
        <taxon>Bacteria</taxon>
        <taxon>Pseudomonadati</taxon>
        <taxon>Pseudomonadota</taxon>
        <taxon>Betaproteobacteria</taxon>
        <taxon>Burkholderiales</taxon>
        <taxon>Oxalobacteraceae</taxon>
        <taxon>Telluria group</taxon>
        <taxon>Duganella</taxon>
    </lineage>
</organism>
<dbReference type="Gene3D" id="3.30.559.10">
    <property type="entry name" value="Chloramphenicol acetyltransferase-like domain"/>
    <property type="match status" value="1"/>
</dbReference>
<dbReference type="Gene3D" id="3.30.559.30">
    <property type="entry name" value="Nonribosomal peptide synthetase, condensation domain"/>
    <property type="match status" value="1"/>
</dbReference>
<dbReference type="Proteomes" id="UP000470302">
    <property type="component" value="Unassembled WGS sequence"/>
</dbReference>
<gene>
    <name evidence="1" type="ORF">GTP91_26670</name>
</gene>